<evidence type="ECO:0000313" key="3">
    <source>
        <dbReference type="RefSeq" id="XP_016753207.1"/>
    </source>
</evidence>
<keyword evidence="2" id="KW-1185">Reference proteome</keyword>
<organism evidence="2 3">
    <name type="scientific">Gossypium hirsutum</name>
    <name type="common">Upland cotton</name>
    <name type="synonym">Gossypium mexicanum</name>
    <dbReference type="NCBI Taxonomy" id="3635"/>
    <lineage>
        <taxon>Eukaryota</taxon>
        <taxon>Viridiplantae</taxon>
        <taxon>Streptophyta</taxon>
        <taxon>Embryophyta</taxon>
        <taxon>Tracheophyta</taxon>
        <taxon>Spermatophyta</taxon>
        <taxon>Magnoliopsida</taxon>
        <taxon>eudicotyledons</taxon>
        <taxon>Gunneridae</taxon>
        <taxon>Pentapetalae</taxon>
        <taxon>rosids</taxon>
        <taxon>malvids</taxon>
        <taxon>Malvales</taxon>
        <taxon>Malvaceae</taxon>
        <taxon>Malvoideae</taxon>
        <taxon>Gossypium</taxon>
    </lineage>
</organism>
<dbReference type="GeneID" id="107961652"/>
<dbReference type="AlphaFoldDB" id="A0A1U8PPX2"/>
<dbReference type="RefSeq" id="XP_016753207.1">
    <property type="nucleotide sequence ID" value="XM_016897718.2"/>
</dbReference>
<feature type="transmembrane region" description="Helical" evidence="1">
    <location>
        <begin position="7"/>
        <end position="23"/>
    </location>
</feature>
<reference evidence="3" key="2">
    <citation type="submission" date="2025-08" db="UniProtKB">
        <authorList>
            <consortium name="RefSeq"/>
        </authorList>
    </citation>
    <scope>IDENTIFICATION</scope>
</reference>
<keyword evidence="1" id="KW-0472">Membrane</keyword>
<gene>
    <name evidence="3" type="primary">LOC107961652</name>
</gene>
<keyword evidence="1" id="KW-1133">Transmembrane helix</keyword>
<sequence>MYESLRFAYGLLEVLIFVTSITIWNKGIISQIILSFPIAIFIGRNMFAERSKKEHTYPGWEGDGISALYLSQLCQSTSSGGMLEFTVRDSETFC</sequence>
<proteinExistence type="predicted"/>
<evidence type="ECO:0000256" key="1">
    <source>
        <dbReference type="SAM" id="Phobius"/>
    </source>
</evidence>
<dbReference type="Proteomes" id="UP000818029">
    <property type="component" value="Chromosome A06"/>
</dbReference>
<keyword evidence="1" id="KW-0812">Transmembrane</keyword>
<accession>A0A1U8PPX2</accession>
<protein>
    <submittedName>
        <fullName evidence="3">Uncharacterized protein isoform X1</fullName>
    </submittedName>
</protein>
<feature type="transmembrane region" description="Helical" evidence="1">
    <location>
        <begin position="29"/>
        <end position="47"/>
    </location>
</feature>
<evidence type="ECO:0000313" key="2">
    <source>
        <dbReference type="Proteomes" id="UP000818029"/>
    </source>
</evidence>
<reference evidence="2" key="1">
    <citation type="journal article" date="2020" name="Nat. Genet.">
        <title>Genomic diversifications of five Gossypium allopolyploid species and their impact on cotton improvement.</title>
        <authorList>
            <person name="Chen Z.J."/>
            <person name="Sreedasyam A."/>
            <person name="Ando A."/>
            <person name="Song Q."/>
            <person name="De Santiago L.M."/>
            <person name="Hulse-Kemp A.M."/>
            <person name="Ding M."/>
            <person name="Ye W."/>
            <person name="Kirkbride R.C."/>
            <person name="Jenkins J."/>
            <person name="Plott C."/>
            <person name="Lovell J."/>
            <person name="Lin Y.M."/>
            <person name="Vaughn R."/>
            <person name="Liu B."/>
            <person name="Simpson S."/>
            <person name="Scheffler B.E."/>
            <person name="Wen L."/>
            <person name="Saski C.A."/>
            <person name="Grover C.E."/>
            <person name="Hu G."/>
            <person name="Conover J.L."/>
            <person name="Carlson J.W."/>
            <person name="Shu S."/>
            <person name="Boston L.B."/>
            <person name="Williams M."/>
            <person name="Peterson D.G."/>
            <person name="McGee K."/>
            <person name="Jones D.C."/>
            <person name="Wendel J.F."/>
            <person name="Stelly D.M."/>
            <person name="Grimwood J."/>
            <person name="Schmutz J."/>
        </authorList>
    </citation>
    <scope>NUCLEOTIDE SEQUENCE [LARGE SCALE GENOMIC DNA]</scope>
    <source>
        <strain evidence="2">cv. TM-1</strain>
    </source>
</reference>
<dbReference type="KEGG" id="ghi:107961652"/>
<name>A0A1U8PPX2_GOSHI</name>